<dbReference type="PANTHER" id="PTHR35400:SF3">
    <property type="entry name" value="SLL1072 PROTEIN"/>
    <property type="match status" value="1"/>
</dbReference>
<dbReference type="PANTHER" id="PTHR35400">
    <property type="entry name" value="SLR1083 PROTEIN"/>
    <property type="match status" value="1"/>
</dbReference>
<accession>A0ABN3PUZ6</accession>
<protein>
    <recommendedName>
        <fullName evidence="2">Putative restriction endonuclease domain-containing protein</fullName>
    </recommendedName>
</protein>
<reference evidence="3 4" key="1">
    <citation type="journal article" date="2019" name="Int. J. Syst. Evol. Microbiol.">
        <title>The Global Catalogue of Microorganisms (GCM) 10K type strain sequencing project: providing services to taxonomists for standard genome sequencing and annotation.</title>
        <authorList>
            <consortium name="The Broad Institute Genomics Platform"/>
            <consortium name="The Broad Institute Genome Sequencing Center for Infectious Disease"/>
            <person name="Wu L."/>
            <person name="Ma J."/>
        </authorList>
    </citation>
    <scope>NUCLEOTIDE SEQUENCE [LARGE SCALE GENOMIC DNA]</scope>
    <source>
        <strain evidence="3 4">JCM 16373</strain>
    </source>
</reference>
<dbReference type="InterPro" id="IPR012296">
    <property type="entry name" value="Nuclease_put_TT1808"/>
</dbReference>
<feature type="region of interest" description="Disordered" evidence="1">
    <location>
        <begin position="1"/>
        <end position="22"/>
    </location>
</feature>
<feature type="compositionally biased region" description="Basic and acidic residues" evidence="1">
    <location>
        <begin position="9"/>
        <end position="22"/>
    </location>
</feature>
<dbReference type="Gene3D" id="3.90.1570.10">
    <property type="entry name" value="tt1808, chain A"/>
    <property type="match status" value="1"/>
</dbReference>
<dbReference type="InterPro" id="IPR011335">
    <property type="entry name" value="Restrct_endonuc-II-like"/>
</dbReference>
<comment type="caution">
    <text evidence="3">The sequence shown here is derived from an EMBL/GenBank/DDBJ whole genome shotgun (WGS) entry which is preliminary data.</text>
</comment>
<evidence type="ECO:0000256" key="1">
    <source>
        <dbReference type="SAM" id="MobiDB-lite"/>
    </source>
</evidence>
<dbReference type="InterPro" id="IPR008538">
    <property type="entry name" value="Uma2"/>
</dbReference>
<dbReference type="Pfam" id="PF05685">
    <property type="entry name" value="Uma2"/>
    <property type="match status" value="1"/>
</dbReference>
<gene>
    <name evidence="3" type="ORF">GCM10009863_14910</name>
</gene>
<feature type="domain" description="Putative restriction endonuclease" evidence="2">
    <location>
        <begin position="3"/>
        <end position="78"/>
    </location>
</feature>
<sequence length="87" mass="9848">MLMTVEVTSYDRDTDSRDRREKPAAYAAVGIPVPLLVDRDECTVTVHSGPEHGRYRDTHTVAFGEQVALPEPVGITLETEEFKRYVR</sequence>
<dbReference type="Proteomes" id="UP001501447">
    <property type="component" value="Unassembled WGS sequence"/>
</dbReference>
<dbReference type="EMBL" id="BAAARJ010000004">
    <property type="protein sequence ID" value="GAA2602564.1"/>
    <property type="molecule type" value="Genomic_DNA"/>
</dbReference>
<dbReference type="SUPFAM" id="SSF52980">
    <property type="entry name" value="Restriction endonuclease-like"/>
    <property type="match status" value="1"/>
</dbReference>
<evidence type="ECO:0000313" key="4">
    <source>
        <dbReference type="Proteomes" id="UP001501447"/>
    </source>
</evidence>
<keyword evidence="4" id="KW-1185">Reference proteome</keyword>
<name>A0ABN3PUZ6_9ACTN</name>
<evidence type="ECO:0000313" key="3">
    <source>
        <dbReference type="EMBL" id="GAA2602564.1"/>
    </source>
</evidence>
<organism evidence="3 4">
    <name type="scientific">Streptomyces axinellae</name>
    <dbReference type="NCBI Taxonomy" id="552788"/>
    <lineage>
        <taxon>Bacteria</taxon>
        <taxon>Bacillati</taxon>
        <taxon>Actinomycetota</taxon>
        <taxon>Actinomycetes</taxon>
        <taxon>Kitasatosporales</taxon>
        <taxon>Streptomycetaceae</taxon>
        <taxon>Streptomyces</taxon>
    </lineage>
</organism>
<proteinExistence type="predicted"/>
<evidence type="ECO:0000259" key="2">
    <source>
        <dbReference type="Pfam" id="PF05685"/>
    </source>
</evidence>